<keyword evidence="1" id="KW-0472">Membrane</keyword>
<dbReference type="Proteomes" id="UP001325248">
    <property type="component" value="Chromosome"/>
</dbReference>
<organism evidence="2 3">
    <name type="scientific">Blautia producta</name>
    <dbReference type="NCBI Taxonomy" id="33035"/>
    <lineage>
        <taxon>Bacteria</taxon>
        <taxon>Bacillati</taxon>
        <taxon>Bacillota</taxon>
        <taxon>Clostridia</taxon>
        <taxon>Lachnospirales</taxon>
        <taxon>Lachnospiraceae</taxon>
        <taxon>Blautia</taxon>
    </lineage>
</organism>
<keyword evidence="1" id="KW-1133">Transmembrane helix</keyword>
<dbReference type="EMBL" id="CP136422">
    <property type="protein sequence ID" value="WPX72370.1"/>
    <property type="molecule type" value="Genomic_DNA"/>
</dbReference>
<feature type="transmembrane region" description="Helical" evidence="1">
    <location>
        <begin position="10"/>
        <end position="27"/>
    </location>
</feature>
<feature type="transmembrane region" description="Helical" evidence="1">
    <location>
        <begin position="33"/>
        <end position="55"/>
    </location>
</feature>
<protein>
    <submittedName>
        <fullName evidence="2">Uncharacterized protein</fullName>
    </submittedName>
</protein>
<evidence type="ECO:0000256" key="1">
    <source>
        <dbReference type="SAM" id="Phobius"/>
    </source>
</evidence>
<keyword evidence="1" id="KW-0812">Transmembrane</keyword>
<reference evidence="2" key="1">
    <citation type="submission" date="2023-10" db="EMBL/GenBank/DDBJ databases">
        <title>Genome sequence of Blautia coccoides DSM 935.</title>
        <authorList>
            <person name="Boeer T."/>
            <person name="Bengelsdorf F.R."/>
            <person name="Daniel R."/>
            <person name="Poehlein A."/>
        </authorList>
    </citation>
    <scope>NUCLEOTIDE SEQUENCE [LARGE SCALE GENOMIC DNA]</scope>
    <source>
        <strain evidence="2">DSM 935</strain>
    </source>
</reference>
<proteinExistence type="predicted"/>
<gene>
    <name evidence="2" type="ORF">BLCOC_07060</name>
</gene>
<accession>A0ABZ0U578</accession>
<sequence length="252" mass="29450">MKRKKSQEMIFLRLVILLLFLLAIFIPAPQNRYWMLCLIIVGVLGTIVLFFPRLMPFKRLKKKIRLKKPKRSTITADEQMETFLLCQISHRITGKLKSAYPEATWDWEQTPSVHDFVEGTLLRIVTKGTNNFNHAELYVDQYGQLHMQMMMIETLGKQTMADTENSIDPQSWYDLIGKPLLDKVIQDVYPKGYQKLYISSQGELYITKGDQKDVKDIFEYFPPKPYWTILASILNEDELNATATDFGLEINW</sequence>
<evidence type="ECO:0000313" key="3">
    <source>
        <dbReference type="Proteomes" id="UP001325248"/>
    </source>
</evidence>
<keyword evidence="3" id="KW-1185">Reference proteome</keyword>
<name>A0ABZ0U578_9FIRM</name>
<evidence type="ECO:0000313" key="2">
    <source>
        <dbReference type="EMBL" id="WPX72370.1"/>
    </source>
</evidence>